<protein>
    <submittedName>
        <fullName evidence="1">Uncharacterized protein</fullName>
    </submittedName>
</protein>
<name>A0A1H7YKZ0_9FIRM</name>
<keyword evidence="2" id="KW-1185">Reference proteome</keyword>
<sequence length="258" mass="28591">MADSGGVLVGGVWHEGDKIGYKTHDGIWHEIDNGFYKGFDGVWRECYSSGIPLNTLPIGSYINVVEPVAGIRRYIVLKHNYENTGRTLILRERLCQRKEKYSIIGGGYQNSELAKRLAVGGSTYNELFARSNIEPYLQTINVPIVHSSTILPPYSAVAFVLSETEYGGPQKTGEGSPIANFISSDSRRVLDNEGKYREWHHTRTEFSSFGGSVTAITDNGNFQNVGKEDSSYCRPATTLPSTLNLNPLINSNEAYDIL</sequence>
<reference evidence="1 2" key="1">
    <citation type="submission" date="2016-10" db="EMBL/GenBank/DDBJ databases">
        <authorList>
            <person name="de Groot N.N."/>
        </authorList>
    </citation>
    <scope>NUCLEOTIDE SEQUENCE [LARGE SCALE GENOMIC DNA]</scope>
    <source>
        <strain evidence="1 2">CGMCC 1.5070</strain>
    </source>
</reference>
<organism evidence="1 2">
    <name type="scientific">Hydrogenoanaerobacterium saccharovorans</name>
    <dbReference type="NCBI Taxonomy" id="474960"/>
    <lineage>
        <taxon>Bacteria</taxon>
        <taxon>Bacillati</taxon>
        <taxon>Bacillota</taxon>
        <taxon>Clostridia</taxon>
        <taxon>Eubacteriales</taxon>
        <taxon>Oscillospiraceae</taxon>
        <taxon>Hydrogenoanaerobacterium</taxon>
    </lineage>
</organism>
<dbReference type="Proteomes" id="UP000199158">
    <property type="component" value="Unassembled WGS sequence"/>
</dbReference>
<accession>A0A1H7YKZ0</accession>
<dbReference type="RefSeq" id="WP_092750525.1">
    <property type="nucleotide sequence ID" value="NZ_FOCG01000001.1"/>
</dbReference>
<dbReference type="EMBL" id="FOCG01000001">
    <property type="protein sequence ID" value="SEM45957.1"/>
    <property type="molecule type" value="Genomic_DNA"/>
</dbReference>
<dbReference type="AlphaFoldDB" id="A0A1H7YKZ0"/>
<evidence type="ECO:0000313" key="2">
    <source>
        <dbReference type="Proteomes" id="UP000199158"/>
    </source>
</evidence>
<dbReference type="STRING" id="474960.SAMN05216180_0067"/>
<proteinExistence type="predicted"/>
<gene>
    <name evidence="1" type="ORF">SAMN05216180_0067</name>
</gene>
<evidence type="ECO:0000313" key="1">
    <source>
        <dbReference type="EMBL" id="SEM45957.1"/>
    </source>
</evidence>